<dbReference type="GO" id="GO:0001522">
    <property type="term" value="P:pseudouridine synthesis"/>
    <property type="evidence" value="ECO:0007669"/>
    <property type="project" value="InterPro"/>
</dbReference>
<accession>A0A6P6Y3Q1</accession>
<reference evidence="2" key="1">
    <citation type="submission" date="2025-08" db="UniProtKB">
        <authorList>
            <consortium name="RefSeq"/>
        </authorList>
    </citation>
    <scope>IDENTIFICATION</scope>
    <source>
        <strain evidence="2">Airmid</strain>
    </source>
</reference>
<sequence length="291" mass="33843">MILNKFIDKENFIFLSMATSLFYGSVAKKIFTRAFIAAYKDRDINHKQLADWIKLSLYFEDPTRTLKPGMLYHQTIPRYTELFQTGLCIFAFGFYVKQVRALQKYWLHEWTVTAILGRQTIDNYSRSILIDCHDVSNIATDLIENSLQKFVGIIEQTGPGHLHEKTQPVDCEESNAYEQYHDNTPRLKTCYSIELLDRQDREVKLRIKSDGLFNCRSFVRDLGFYLNCPSSIDSAHLDKLGPVQSGQSLQKHQLHYEQMVKSAEEITPACIEYLKQLRQQYPDAKSSGRFI</sequence>
<dbReference type="GO" id="GO:0003723">
    <property type="term" value="F:RNA binding"/>
    <property type="evidence" value="ECO:0007669"/>
    <property type="project" value="InterPro"/>
</dbReference>
<dbReference type="KEGG" id="dpte:113793216"/>
<dbReference type="Gene3D" id="3.30.2350.10">
    <property type="entry name" value="Pseudouridine synthase"/>
    <property type="match status" value="1"/>
</dbReference>
<name>A0A6P6Y3Q1_DERPT</name>
<gene>
    <name evidence="2" type="primary">LOC113793216</name>
</gene>
<dbReference type="AlphaFoldDB" id="A0A6P6Y3Q1"/>
<dbReference type="Proteomes" id="UP000515146">
    <property type="component" value="Unplaced"/>
</dbReference>
<protein>
    <submittedName>
        <fullName evidence="2">Uncharacterized protein LOC113793216</fullName>
    </submittedName>
</protein>
<evidence type="ECO:0000313" key="1">
    <source>
        <dbReference type="Proteomes" id="UP000515146"/>
    </source>
</evidence>
<dbReference type="SUPFAM" id="SSF55120">
    <property type="entry name" value="Pseudouridine synthase"/>
    <property type="match status" value="1"/>
</dbReference>
<evidence type="ECO:0000313" key="2">
    <source>
        <dbReference type="RefSeq" id="XP_027199009.1"/>
    </source>
</evidence>
<keyword evidence="1" id="KW-1185">Reference proteome</keyword>
<dbReference type="InParanoid" id="A0A6P6Y3Q1"/>
<dbReference type="OrthoDB" id="9995526at2759"/>
<dbReference type="InterPro" id="IPR020103">
    <property type="entry name" value="PsdUridine_synth_cat_dom_sf"/>
</dbReference>
<dbReference type="RefSeq" id="XP_027199009.1">
    <property type="nucleotide sequence ID" value="XM_027343208.1"/>
</dbReference>
<organism evidence="1 2">
    <name type="scientific">Dermatophagoides pteronyssinus</name>
    <name type="common">European house dust mite</name>
    <dbReference type="NCBI Taxonomy" id="6956"/>
    <lineage>
        <taxon>Eukaryota</taxon>
        <taxon>Metazoa</taxon>
        <taxon>Ecdysozoa</taxon>
        <taxon>Arthropoda</taxon>
        <taxon>Chelicerata</taxon>
        <taxon>Arachnida</taxon>
        <taxon>Acari</taxon>
        <taxon>Acariformes</taxon>
        <taxon>Sarcoptiformes</taxon>
        <taxon>Astigmata</taxon>
        <taxon>Psoroptidia</taxon>
        <taxon>Analgoidea</taxon>
        <taxon>Pyroglyphidae</taxon>
        <taxon>Dermatophagoidinae</taxon>
        <taxon>Dermatophagoides</taxon>
    </lineage>
</organism>
<dbReference type="OMA" id="HIEHEYI"/>
<proteinExistence type="predicted"/>
<dbReference type="GO" id="GO:0009982">
    <property type="term" value="F:pseudouridine synthase activity"/>
    <property type="evidence" value="ECO:0007669"/>
    <property type="project" value="InterPro"/>
</dbReference>